<evidence type="ECO:0000313" key="7">
    <source>
        <dbReference type="EMBL" id="SUB77965.1"/>
    </source>
</evidence>
<dbReference type="Proteomes" id="UP000254263">
    <property type="component" value="Unassembled WGS sequence"/>
</dbReference>
<dbReference type="GO" id="GO:0005886">
    <property type="term" value="C:plasma membrane"/>
    <property type="evidence" value="ECO:0007669"/>
    <property type="project" value="UniProtKB-SubCell"/>
</dbReference>
<protein>
    <submittedName>
        <fullName evidence="7">Lipid A biosynthesis lauroyl acyltransferase</fullName>
    </submittedName>
</protein>
<dbReference type="EMBL" id="UGTI01000001">
    <property type="protein sequence ID" value="SUB77965.1"/>
    <property type="molecule type" value="Genomic_DNA"/>
</dbReference>
<evidence type="ECO:0000256" key="5">
    <source>
        <dbReference type="ARBA" id="ARBA00023136"/>
    </source>
</evidence>
<reference evidence="7 8" key="1">
    <citation type="submission" date="2018-06" db="EMBL/GenBank/DDBJ databases">
        <authorList>
            <consortium name="Pathogen Informatics"/>
            <person name="Doyle S."/>
        </authorList>
    </citation>
    <scope>NUCLEOTIDE SEQUENCE [LARGE SCALE GENOMIC DNA]</scope>
    <source>
        <strain evidence="7 8">NCTC13100</strain>
    </source>
</reference>
<evidence type="ECO:0000256" key="2">
    <source>
        <dbReference type="ARBA" id="ARBA00022475"/>
    </source>
</evidence>
<comment type="subcellular location">
    <subcellularLocation>
        <location evidence="1">Cell inner membrane</location>
    </subcellularLocation>
</comment>
<organism evidence="7 8">
    <name type="scientific">Porphyromonas macacae</name>
    <dbReference type="NCBI Taxonomy" id="28115"/>
    <lineage>
        <taxon>Bacteria</taxon>
        <taxon>Pseudomonadati</taxon>
        <taxon>Bacteroidota</taxon>
        <taxon>Bacteroidia</taxon>
        <taxon>Bacteroidales</taxon>
        <taxon>Porphyromonadaceae</taxon>
        <taxon>Porphyromonas</taxon>
    </lineage>
</organism>
<proteinExistence type="predicted"/>
<sequence>MMRRMKFENIQEIEEVFASGQSCSLYLGHYCNWEWISSLPMHIGKECKCGQIYHALENPAFDRLFLKIRGRFGAHSIAMEDTFRTIITWQRQGDLSIVGYISDQVPSYNAMHYWTNFLNHEDTPVFTGPERISRLVNAVPFYTEIERTKRGYYKCRFIRMTESIKETPKFSITETYFRMLEKTIVREPSFWLWSHNRWKRTREGFQARFSEEEQKKLTSRL</sequence>
<evidence type="ECO:0000256" key="4">
    <source>
        <dbReference type="ARBA" id="ARBA00022679"/>
    </source>
</evidence>
<dbReference type="CDD" id="cd07984">
    <property type="entry name" value="LPLAT_LABLAT-like"/>
    <property type="match status" value="1"/>
</dbReference>
<accession>A0A379DJN3</accession>
<keyword evidence="4 7" id="KW-0808">Transferase</keyword>
<keyword evidence="5" id="KW-0472">Membrane</keyword>
<evidence type="ECO:0000313" key="8">
    <source>
        <dbReference type="Proteomes" id="UP000254263"/>
    </source>
</evidence>
<evidence type="ECO:0000256" key="1">
    <source>
        <dbReference type="ARBA" id="ARBA00004533"/>
    </source>
</evidence>
<keyword evidence="3" id="KW-0997">Cell inner membrane</keyword>
<dbReference type="GO" id="GO:0009247">
    <property type="term" value="P:glycolipid biosynthetic process"/>
    <property type="evidence" value="ECO:0007669"/>
    <property type="project" value="UniProtKB-ARBA"/>
</dbReference>
<dbReference type="InterPro" id="IPR004960">
    <property type="entry name" value="LipA_acyltrans"/>
</dbReference>
<evidence type="ECO:0000256" key="6">
    <source>
        <dbReference type="ARBA" id="ARBA00023315"/>
    </source>
</evidence>
<dbReference type="PANTHER" id="PTHR30606">
    <property type="entry name" value="LIPID A BIOSYNTHESIS LAUROYL ACYLTRANSFERASE"/>
    <property type="match status" value="1"/>
</dbReference>
<dbReference type="GO" id="GO:0016746">
    <property type="term" value="F:acyltransferase activity"/>
    <property type="evidence" value="ECO:0007669"/>
    <property type="project" value="UniProtKB-KW"/>
</dbReference>
<keyword evidence="6 7" id="KW-0012">Acyltransferase</keyword>
<name>A0A379DJN3_9PORP</name>
<gene>
    <name evidence="7" type="ORF">NCTC13100_01115</name>
</gene>
<dbReference type="Pfam" id="PF03279">
    <property type="entry name" value="Lip_A_acyltrans"/>
    <property type="match status" value="1"/>
</dbReference>
<keyword evidence="2" id="KW-1003">Cell membrane</keyword>
<dbReference type="AlphaFoldDB" id="A0A379DJN3"/>
<dbReference type="PANTHER" id="PTHR30606:SF10">
    <property type="entry name" value="PHOSPHATIDYLINOSITOL MANNOSIDE ACYLTRANSFERASE"/>
    <property type="match status" value="1"/>
</dbReference>
<evidence type="ECO:0000256" key="3">
    <source>
        <dbReference type="ARBA" id="ARBA00022519"/>
    </source>
</evidence>